<reference evidence="1 2" key="1">
    <citation type="submission" date="2019-02" db="EMBL/GenBank/DDBJ databases">
        <title>Deep-cultivation of Planctomycetes and their phenomic and genomic characterization uncovers novel biology.</title>
        <authorList>
            <person name="Wiegand S."/>
            <person name="Jogler M."/>
            <person name="Boedeker C."/>
            <person name="Pinto D."/>
            <person name="Vollmers J."/>
            <person name="Rivas-Marin E."/>
            <person name="Kohn T."/>
            <person name="Peeters S.H."/>
            <person name="Heuer A."/>
            <person name="Rast P."/>
            <person name="Oberbeckmann S."/>
            <person name="Bunk B."/>
            <person name="Jeske O."/>
            <person name="Meyerdierks A."/>
            <person name="Storesund J.E."/>
            <person name="Kallscheuer N."/>
            <person name="Luecker S."/>
            <person name="Lage O.M."/>
            <person name="Pohl T."/>
            <person name="Merkel B.J."/>
            <person name="Hornburger P."/>
            <person name="Mueller R.-W."/>
            <person name="Bruemmer F."/>
            <person name="Labrenz M."/>
            <person name="Spormann A.M."/>
            <person name="Op Den Camp H."/>
            <person name="Overmann J."/>
            <person name="Amann R."/>
            <person name="Jetten M.S.M."/>
            <person name="Mascher T."/>
            <person name="Medema M.H."/>
            <person name="Devos D.P."/>
            <person name="Kaster A.-K."/>
            <person name="Ovreas L."/>
            <person name="Rohde M."/>
            <person name="Galperin M.Y."/>
            <person name="Jogler C."/>
        </authorList>
    </citation>
    <scope>NUCLEOTIDE SEQUENCE [LARGE SCALE GENOMIC DNA]</scope>
    <source>
        <strain evidence="1 2">Poly59</strain>
    </source>
</reference>
<dbReference type="AlphaFoldDB" id="A0A5C6FDD9"/>
<proteinExistence type="predicted"/>
<name>A0A5C6FDD9_9BACT</name>
<sequence>MASFNLSPTISLSLIDRRLGVVCPTIRQTMKSVQRTTQLLLLATLLVASLLLTGCDRKEKIVDVNTPNGGVEVERSTETGEVTVTVGE</sequence>
<dbReference type="RefSeq" id="WP_246151403.1">
    <property type="nucleotide sequence ID" value="NZ_SJPX01000001.1"/>
</dbReference>
<organism evidence="1 2">
    <name type="scientific">Rubripirellula reticaptiva</name>
    <dbReference type="NCBI Taxonomy" id="2528013"/>
    <lineage>
        <taxon>Bacteria</taxon>
        <taxon>Pseudomonadati</taxon>
        <taxon>Planctomycetota</taxon>
        <taxon>Planctomycetia</taxon>
        <taxon>Pirellulales</taxon>
        <taxon>Pirellulaceae</taxon>
        <taxon>Rubripirellula</taxon>
    </lineage>
</organism>
<dbReference type="Proteomes" id="UP000317977">
    <property type="component" value="Unassembled WGS sequence"/>
</dbReference>
<accession>A0A5C6FDD9</accession>
<protein>
    <submittedName>
        <fullName evidence="1">Uncharacterized protein</fullName>
    </submittedName>
</protein>
<keyword evidence="2" id="KW-1185">Reference proteome</keyword>
<evidence type="ECO:0000313" key="1">
    <source>
        <dbReference type="EMBL" id="TWU58264.1"/>
    </source>
</evidence>
<evidence type="ECO:0000313" key="2">
    <source>
        <dbReference type="Proteomes" id="UP000317977"/>
    </source>
</evidence>
<dbReference type="EMBL" id="SJPX01000001">
    <property type="protein sequence ID" value="TWU58264.1"/>
    <property type="molecule type" value="Genomic_DNA"/>
</dbReference>
<comment type="caution">
    <text evidence="1">The sequence shown here is derived from an EMBL/GenBank/DDBJ whole genome shotgun (WGS) entry which is preliminary data.</text>
</comment>
<gene>
    <name evidence="1" type="ORF">Poly59_11750</name>
</gene>